<dbReference type="Gene3D" id="1.10.3520.10">
    <property type="entry name" value="Glycolipid transfer protein"/>
    <property type="match status" value="1"/>
</dbReference>
<dbReference type="AlphaFoldDB" id="A0AAY4EN61"/>
<accession>A0AAY4EN61</accession>
<reference evidence="3" key="3">
    <citation type="submission" date="2025-09" db="UniProtKB">
        <authorList>
            <consortium name="Ensembl"/>
        </authorList>
    </citation>
    <scope>IDENTIFICATION</scope>
</reference>
<dbReference type="GO" id="GO:0032691">
    <property type="term" value="P:negative regulation of interleukin-1 beta production"/>
    <property type="evidence" value="ECO:0007669"/>
    <property type="project" value="UniProtKB-ARBA"/>
</dbReference>
<dbReference type="GO" id="GO:0016020">
    <property type="term" value="C:membrane"/>
    <property type="evidence" value="ECO:0007669"/>
    <property type="project" value="TreeGrafter"/>
</dbReference>
<protein>
    <recommendedName>
        <fullName evidence="2">Glycolipid transfer protein domain-containing protein</fullName>
    </recommendedName>
</protein>
<evidence type="ECO:0000313" key="4">
    <source>
        <dbReference type="Proteomes" id="UP000694580"/>
    </source>
</evidence>
<dbReference type="GO" id="GO:1902388">
    <property type="term" value="F:ceramide 1-phosphate transfer activity"/>
    <property type="evidence" value="ECO:0007669"/>
    <property type="project" value="TreeGrafter"/>
</dbReference>
<sequence>MINVKKIIISLYYYLNKYTLSFARTLFLTGSLQPFVLLNSTGSSGEDAVVRYCPGQTFQVAKLYSELQAAAAQDEDVLLQPYLSSWDELIKFMEALGPMVGLISQEIESKTSIIRQLALHESEKEEIARRGEEGESLLLVPEGGAYHSVHTMINWELSHGLVDFHTQTDSGCRTLLRLHRALLWLELFLQRLAETPAPPARMKRPSDLCKEAYQVTLAHHHTWLVQRGAELAFLAMPERGFFYQLVCVQNQQEVSLVLNTVVQAIREVYNRTQRALEEHSMLDLP</sequence>
<dbReference type="GeneTree" id="ENSGT00940000165048"/>
<dbReference type="Proteomes" id="UP000694580">
    <property type="component" value="Chromosome 6"/>
</dbReference>
<evidence type="ECO:0000259" key="2">
    <source>
        <dbReference type="Pfam" id="PF08718"/>
    </source>
</evidence>
<feature type="domain" description="Glycolipid transfer protein" evidence="2">
    <location>
        <begin position="78"/>
        <end position="247"/>
    </location>
</feature>
<dbReference type="InterPro" id="IPR014830">
    <property type="entry name" value="Glycolipid_transfer_prot_dom"/>
</dbReference>
<dbReference type="Ensembl" id="ENSDCDT00010069459.1">
    <property type="protein sequence ID" value="ENSDCDP00010058754.1"/>
    <property type="gene ID" value="ENSDCDG00010032986.1"/>
</dbReference>
<dbReference type="SUPFAM" id="SSF110004">
    <property type="entry name" value="Glycolipid transfer protein, GLTP"/>
    <property type="match status" value="1"/>
</dbReference>
<dbReference type="PANTHER" id="PTHR10219:SF93">
    <property type="entry name" value="CERAMIDE-1-PHOSPHATE TRANSFER PROTEIN"/>
    <property type="match status" value="1"/>
</dbReference>
<evidence type="ECO:0000313" key="3">
    <source>
        <dbReference type="Ensembl" id="ENSDCDP00010058754.1"/>
    </source>
</evidence>
<dbReference type="InterPro" id="IPR036497">
    <property type="entry name" value="GLTP_sf"/>
</dbReference>
<reference evidence="3" key="2">
    <citation type="submission" date="2025-08" db="UniProtKB">
        <authorList>
            <consortium name="Ensembl"/>
        </authorList>
    </citation>
    <scope>IDENTIFICATION</scope>
</reference>
<dbReference type="PANTHER" id="PTHR10219">
    <property type="entry name" value="GLYCOLIPID TRANSFER PROTEIN-RELATED"/>
    <property type="match status" value="1"/>
</dbReference>
<proteinExistence type="inferred from homology"/>
<keyword evidence="4" id="KW-1185">Reference proteome</keyword>
<comment type="similarity">
    <text evidence="1">Belongs to the GLTP family.</text>
</comment>
<name>A0AAY4EN61_9TELE</name>
<dbReference type="GO" id="GO:1902387">
    <property type="term" value="F:ceramide 1-phosphate binding"/>
    <property type="evidence" value="ECO:0007669"/>
    <property type="project" value="TreeGrafter"/>
</dbReference>
<dbReference type="Pfam" id="PF08718">
    <property type="entry name" value="GLTP"/>
    <property type="match status" value="1"/>
</dbReference>
<organism evidence="3 4">
    <name type="scientific">Denticeps clupeoides</name>
    <name type="common">denticle herring</name>
    <dbReference type="NCBI Taxonomy" id="299321"/>
    <lineage>
        <taxon>Eukaryota</taxon>
        <taxon>Metazoa</taxon>
        <taxon>Chordata</taxon>
        <taxon>Craniata</taxon>
        <taxon>Vertebrata</taxon>
        <taxon>Euteleostomi</taxon>
        <taxon>Actinopterygii</taxon>
        <taxon>Neopterygii</taxon>
        <taxon>Teleostei</taxon>
        <taxon>Clupei</taxon>
        <taxon>Clupeiformes</taxon>
        <taxon>Denticipitoidei</taxon>
        <taxon>Denticipitidae</taxon>
        <taxon>Denticeps</taxon>
    </lineage>
</organism>
<reference evidence="3 4" key="1">
    <citation type="submission" date="2020-06" db="EMBL/GenBank/DDBJ databases">
        <authorList>
            <consortium name="Wellcome Sanger Institute Data Sharing"/>
        </authorList>
    </citation>
    <scope>NUCLEOTIDE SEQUENCE [LARGE SCALE GENOMIC DNA]</scope>
</reference>
<dbReference type="GO" id="GO:0005829">
    <property type="term" value="C:cytosol"/>
    <property type="evidence" value="ECO:0007669"/>
    <property type="project" value="TreeGrafter"/>
</dbReference>
<dbReference type="FunFam" id="1.10.3520.10:FF:000002">
    <property type="entry name" value="Ceramide-1-phosphate transfer protein"/>
    <property type="match status" value="1"/>
</dbReference>
<evidence type="ECO:0000256" key="1">
    <source>
        <dbReference type="ARBA" id="ARBA00007148"/>
    </source>
</evidence>